<dbReference type="AlphaFoldDB" id="A0AAD5KDT6"/>
<accession>A0AAD5KDT6</accession>
<organism evidence="1 2">
    <name type="scientific">Daphnia sinensis</name>
    <dbReference type="NCBI Taxonomy" id="1820382"/>
    <lineage>
        <taxon>Eukaryota</taxon>
        <taxon>Metazoa</taxon>
        <taxon>Ecdysozoa</taxon>
        <taxon>Arthropoda</taxon>
        <taxon>Crustacea</taxon>
        <taxon>Branchiopoda</taxon>
        <taxon>Diplostraca</taxon>
        <taxon>Cladocera</taxon>
        <taxon>Anomopoda</taxon>
        <taxon>Daphniidae</taxon>
        <taxon>Daphnia</taxon>
        <taxon>Daphnia similis group</taxon>
    </lineage>
</organism>
<dbReference type="EMBL" id="WJBH02000290">
    <property type="protein sequence ID" value="KAI9549654.1"/>
    <property type="molecule type" value="Genomic_DNA"/>
</dbReference>
<proteinExistence type="predicted"/>
<evidence type="ECO:0000313" key="1">
    <source>
        <dbReference type="EMBL" id="KAI9549654.1"/>
    </source>
</evidence>
<keyword evidence="2" id="KW-1185">Reference proteome</keyword>
<reference evidence="1" key="1">
    <citation type="submission" date="2022-05" db="EMBL/GenBank/DDBJ databases">
        <title>A multi-omics perspective on studying reproductive biology in Daphnia sinensis.</title>
        <authorList>
            <person name="Jia J."/>
        </authorList>
    </citation>
    <scope>NUCLEOTIDE SEQUENCE</scope>
    <source>
        <strain evidence="1">WSL</strain>
    </source>
</reference>
<protein>
    <submittedName>
        <fullName evidence="1">Uncharacterized protein</fullName>
    </submittedName>
</protein>
<sequence length="203" mass="22959">MSCLTIFCTEIAALIGRHPYRTLDEAIGALLLHNERVVHKEFPHLKTQLREARVKDAGGKKREFICRKRHGGVLESGLAKMAKAECPEEVRVLLDETLAEIDEPDERDVARGIVFKTFGTRNEDNVILEYERLTGRRLTEKNTDFRLSRAFSTPSGISYKIGGRIDGVCDELGKLVEVKNRIHKSTFQNTTSCRFMGISLLLV</sequence>
<comment type="caution">
    <text evidence="1">The sequence shown here is derived from an EMBL/GenBank/DDBJ whole genome shotgun (WGS) entry which is preliminary data.</text>
</comment>
<name>A0AAD5KDT6_9CRUS</name>
<dbReference type="Proteomes" id="UP000820818">
    <property type="component" value="Unassembled WGS sequence"/>
</dbReference>
<gene>
    <name evidence="1" type="ORF">GHT06_003840</name>
</gene>
<evidence type="ECO:0000313" key="2">
    <source>
        <dbReference type="Proteomes" id="UP000820818"/>
    </source>
</evidence>